<evidence type="ECO:0000313" key="9">
    <source>
        <dbReference type="EMBL" id="ABG06930.1"/>
    </source>
</evidence>
<keyword evidence="1" id="KW-0547">Nucleotide-binding</keyword>
<feature type="region of interest" description="Disordered" evidence="6">
    <location>
        <begin position="120"/>
        <end position="160"/>
    </location>
</feature>
<dbReference type="GO" id="GO:0016787">
    <property type="term" value="F:hydrolase activity"/>
    <property type="evidence" value="ECO:0007669"/>
    <property type="project" value="UniProtKB-KW"/>
</dbReference>
<evidence type="ECO:0000256" key="3">
    <source>
        <dbReference type="ARBA" id="ARBA00022806"/>
    </source>
</evidence>
<dbReference type="InterPro" id="IPR027417">
    <property type="entry name" value="P-loop_NTPase"/>
</dbReference>
<dbReference type="Gene3D" id="3.40.50.10810">
    <property type="entry name" value="Tandem AAA-ATPase domain"/>
    <property type="match status" value="1"/>
</dbReference>
<keyword evidence="3 9" id="KW-0347">Helicase</keyword>
<dbReference type="NCBIfam" id="NF038317">
    <property type="entry name" value="DISARM_DrmD"/>
    <property type="match status" value="1"/>
</dbReference>
<dbReference type="SMART" id="SM00490">
    <property type="entry name" value="HELICc"/>
    <property type="match status" value="1"/>
</dbReference>
<evidence type="ECO:0000256" key="2">
    <source>
        <dbReference type="ARBA" id="ARBA00022801"/>
    </source>
</evidence>
<evidence type="ECO:0000259" key="8">
    <source>
        <dbReference type="PROSITE" id="PS51194"/>
    </source>
</evidence>
<dbReference type="PROSITE" id="PS51192">
    <property type="entry name" value="HELICASE_ATP_BIND_1"/>
    <property type="match status" value="1"/>
</dbReference>
<dbReference type="PANTHER" id="PTHR10799">
    <property type="entry name" value="SNF2/RAD54 HELICASE FAMILY"/>
    <property type="match status" value="1"/>
</dbReference>
<dbReference type="SMART" id="SM00487">
    <property type="entry name" value="DEXDc"/>
    <property type="match status" value="1"/>
</dbReference>
<accession>A0A5Q5BFJ2</accession>
<dbReference type="InterPro" id="IPR038718">
    <property type="entry name" value="SNF2-like_sf"/>
</dbReference>
<feature type="coiled-coil region" evidence="5">
    <location>
        <begin position="1119"/>
        <end position="1160"/>
    </location>
</feature>
<evidence type="ECO:0000256" key="5">
    <source>
        <dbReference type="SAM" id="Coils"/>
    </source>
</evidence>
<gene>
    <name evidence="9" type="ordered locus">Mmcs_0811</name>
</gene>
<feature type="compositionally biased region" description="Polar residues" evidence="6">
    <location>
        <begin position="139"/>
        <end position="152"/>
    </location>
</feature>
<sequence>MPEYRFRWSNLPDWLLDSLCYALLVNYANVDRAEALRSVYRARPTDDFVKEAWPVLRDVWLFRDRDSRTLVVNALRTRRGDEGRITNRRAQMEYLRRLRNAKNLRDVVRVAFIAYGETRHADADSPGAPRTRYKDRRSPSSANGGSVTTTTQEPVEHHVAVPEVGQIVTVRGANWAVTDVQQQSLPRSAHDDAVRQLQNAVTLQSVEDDRLGDELRVVWELEPGRRLKPPQDLPTKIAPDRFDPPERLAAFIDALRWGAVTSADVKTVQAPFRSGAKVEPYQLEPLRRALSAPRANLLLADDVGLGKTIEAGMVIQELLLRHRARTVIIVCPAGLSVKWQNEMHDKFGLDFRIVNSETMKEVRRTHGVHANPFTLFPRIIVSMAWLPGPRAQRQLRDALITKSRGAGPRFAFDVLVVDEAHHVAPATPTRTDKVGLRKGYAVDSQRTRAVRDLAERSEHRLFLSATPHNGYTESFTALLEMIDPQRFVRGKFIDEQALQTVAVRRLKKDLPGQFHERKVEKLLITPSADEEAAYDRLIAFTQRRDTAAKGDDRGAKDMATLLLKKRFFSSPVAFARTVDVYKDTRQRGLVVDFDAEYDEVLGLDADELEEGRVEQPETQTLQQTKNALPPLTAADKDDLDWLSDWGHSYEARPDSKLTALIDYLEANTKANGEWLNERVVVFTEYVDTLEWIHGILRQRGYEADRVAVIDGSTDGEQREVIRARFNTDPSREKLRILLATDAAGEGIDLQDYCHRLVNFDIPFNPNRLEQRIGRIDRYGQTHDPEIRHFATDDEKSQLTRDVDLLARVAKKVAQIMADLGSANEIIAPDLQRQLSGIDAAPRKGKAEKSPIGQMLAGGRDVGAELTKLAQDITESRETLHLQPANLQRVVDVAFELDRLPPIEEVGSDRTDVPVFRLPALGSSWEQVTRGLTTALDRESLRPIAFDPAVLAEDPDVVYMHLGSPLLQRATRRLRSALWGGERSLERVTAVVVPDLEESFAAAVTRLILIGKAGLRLHEEVFLAGTRLGRRQAVGEHRAEDLLENALDAESLEPVPTSIAEQLAKAWDDDKADGLRARVAKAVADRVERRQQAVTAQLEERRTADRERVIATFDRFGATLKSALAEAEAIESELTLFDDERRQSERDLRHIRARMDALADERDEELVAVDARYTDVQARTFHGAVLFALSPKDIERGEVSIR</sequence>
<dbReference type="AlphaFoldDB" id="A0A5Q5BFJ2"/>
<dbReference type="KEGG" id="mmc:Mmcs_0811"/>
<reference evidence="9" key="1">
    <citation type="submission" date="2006-06" db="EMBL/GenBank/DDBJ databases">
        <title>Complete sequence of chromosome of Mycobacterium sp. MCS.</title>
        <authorList>
            <consortium name="US DOE Joint Genome Institute"/>
            <person name="Copeland A."/>
            <person name="Lucas S."/>
            <person name="Lapidus A."/>
            <person name="Barry K."/>
            <person name="Detter J.C."/>
            <person name="Glavina del Rio T."/>
            <person name="Hammon N."/>
            <person name="Israni S."/>
            <person name="Dalin E."/>
            <person name="Tice H."/>
            <person name="Pitluck S."/>
            <person name="Martinez M."/>
            <person name="Schmutz J."/>
            <person name="Larimer F."/>
            <person name="Land M."/>
            <person name="Hauser L."/>
            <person name="Kyrpides N."/>
            <person name="Kim E."/>
            <person name="Miller C.D."/>
            <person name="Hughes J.E."/>
            <person name="Anderson A.J."/>
            <person name="Sims R.C."/>
            <person name="Richardson P."/>
        </authorList>
    </citation>
    <scope>NUCLEOTIDE SEQUENCE [LARGE SCALE GENOMIC DNA]</scope>
    <source>
        <strain evidence="9">MCS</strain>
    </source>
</reference>
<feature type="domain" description="Helicase ATP-binding" evidence="7">
    <location>
        <begin position="288"/>
        <end position="485"/>
    </location>
</feature>
<dbReference type="InterPro" id="IPR049730">
    <property type="entry name" value="SNF2/RAD54-like_C"/>
</dbReference>
<dbReference type="InterPro" id="IPR000330">
    <property type="entry name" value="SNF2_N"/>
</dbReference>
<proteinExistence type="predicted"/>
<evidence type="ECO:0000256" key="6">
    <source>
        <dbReference type="SAM" id="MobiDB-lite"/>
    </source>
</evidence>
<keyword evidence="2" id="KW-0378">Hydrolase</keyword>
<feature type="domain" description="Helicase C-terminal" evidence="8">
    <location>
        <begin position="656"/>
        <end position="820"/>
    </location>
</feature>
<keyword evidence="4" id="KW-0067">ATP-binding</keyword>
<dbReference type="CDD" id="cd18793">
    <property type="entry name" value="SF2_C_SNF"/>
    <property type="match status" value="1"/>
</dbReference>
<dbReference type="SUPFAM" id="SSF52540">
    <property type="entry name" value="P-loop containing nucleoside triphosphate hydrolases"/>
    <property type="match status" value="2"/>
</dbReference>
<dbReference type="GO" id="GO:0004386">
    <property type="term" value="F:helicase activity"/>
    <property type="evidence" value="ECO:0007669"/>
    <property type="project" value="UniProtKB-KW"/>
</dbReference>
<name>A0A5Q5BFJ2_MYCSS</name>
<dbReference type="Gene3D" id="3.40.50.300">
    <property type="entry name" value="P-loop containing nucleotide triphosphate hydrolases"/>
    <property type="match status" value="1"/>
</dbReference>
<evidence type="ECO:0000256" key="4">
    <source>
        <dbReference type="ARBA" id="ARBA00022840"/>
    </source>
</evidence>
<dbReference type="InterPro" id="IPR001650">
    <property type="entry name" value="Helicase_C-like"/>
</dbReference>
<dbReference type="GO" id="GO:0005524">
    <property type="term" value="F:ATP binding"/>
    <property type="evidence" value="ECO:0007669"/>
    <property type="project" value="UniProtKB-KW"/>
</dbReference>
<dbReference type="Pfam" id="PF00271">
    <property type="entry name" value="Helicase_C"/>
    <property type="match status" value="1"/>
</dbReference>
<dbReference type="CDD" id="cd18011">
    <property type="entry name" value="DEXDc_RapA"/>
    <property type="match status" value="1"/>
</dbReference>
<protein>
    <submittedName>
        <fullName evidence="9">Helicase-like protein</fullName>
    </submittedName>
</protein>
<evidence type="ECO:0000256" key="1">
    <source>
        <dbReference type="ARBA" id="ARBA00022741"/>
    </source>
</evidence>
<dbReference type="PROSITE" id="PS51194">
    <property type="entry name" value="HELICASE_CTER"/>
    <property type="match status" value="1"/>
</dbReference>
<keyword evidence="5" id="KW-0175">Coiled coil</keyword>
<evidence type="ECO:0000259" key="7">
    <source>
        <dbReference type="PROSITE" id="PS51192"/>
    </source>
</evidence>
<dbReference type="InterPro" id="IPR057342">
    <property type="entry name" value="DEXDc_RapA"/>
</dbReference>
<dbReference type="EMBL" id="CP000384">
    <property type="protein sequence ID" value="ABG06930.1"/>
    <property type="molecule type" value="Genomic_DNA"/>
</dbReference>
<dbReference type="InterPro" id="IPR014001">
    <property type="entry name" value="Helicase_ATP-bd"/>
</dbReference>
<dbReference type="Pfam" id="PF00176">
    <property type="entry name" value="SNF2-rel_dom"/>
    <property type="match status" value="1"/>
</dbReference>
<organism evidence="9">
    <name type="scientific">Mycobacterium sp. (strain MCS)</name>
    <dbReference type="NCBI Taxonomy" id="164756"/>
    <lineage>
        <taxon>Bacteria</taxon>
        <taxon>Bacillati</taxon>
        <taxon>Actinomycetota</taxon>
        <taxon>Actinomycetes</taxon>
        <taxon>Mycobacteriales</taxon>
        <taxon>Mycobacteriaceae</taxon>
        <taxon>Mycobacterium</taxon>
    </lineage>
</organism>